<evidence type="ECO:0000256" key="3">
    <source>
        <dbReference type="ARBA" id="ARBA00012243"/>
    </source>
</evidence>
<dbReference type="Pfam" id="PF02666">
    <property type="entry name" value="PS_Dcarbxylase"/>
    <property type="match status" value="1"/>
</dbReference>
<proteinExistence type="predicted"/>
<reference evidence="15 16" key="1">
    <citation type="submission" date="2017-03" db="EMBL/GenBank/DDBJ databases">
        <title>Genome sequence of Sphingomonas mucosissima DSM 17494.</title>
        <authorList>
            <person name="Poehlein A."/>
            <person name="Wuebbeler J.H."/>
            <person name="Steinbuechel A."/>
            <person name="Daniel R."/>
        </authorList>
    </citation>
    <scope>NUCLEOTIDE SEQUENCE [LARGE SCALE GENOMIC DNA]</scope>
    <source>
        <strain evidence="15 16">DSM 17494</strain>
    </source>
</reference>
<comment type="cofactor">
    <cofactor evidence="1">
        <name>pyruvate</name>
        <dbReference type="ChEBI" id="CHEBI:15361"/>
    </cofactor>
</comment>
<evidence type="ECO:0000256" key="13">
    <source>
        <dbReference type="SAM" id="MobiDB-lite"/>
    </source>
</evidence>
<evidence type="ECO:0000256" key="2">
    <source>
        <dbReference type="ARBA" id="ARBA00005189"/>
    </source>
</evidence>
<feature type="compositionally biased region" description="Basic and acidic residues" evidence="13">
    <location>
        <begin position="300"/>
        <end position="309"/>
    </location>
</feature>
<dbReference type="OrthoDB" id="9802030at2"/>
<comment type="pathway">
    <text evidence="12">Phospholipid metabolism; phosphatidylethanolamine biosynthesis.</text>
</comment>
<dbReference type="AlphaFoldDB" id="A0A245ZFE1"/>
<dbReference type="RefSeq" id="WP_088334431.1">
    <property type="nucleotide sequence ID" value="NZ_NBBJ01000005.1"/>
</dbReference>
<evidence type="ECO:0000256" key="11">
    <source>
        <dbReference type="ARBA" id="ARBA00023317"/>
    </source>
</evidence>
<dbReference type="EMBL" id="NBBJ01000005">
    <property type="protein sequence ID" value="OWK28464.1"/>
    <property type="molecule type" value="Genomic_DNA"/>
</dbReference>
<evidence type="ECO:0000256" key="7">
    <source>
        <dbReference type="ARBA" id="ARBA00023145"/>
    </source>
</evidence>
<dbReference type="Proteomes" id="UP000197783">
    <property type="component" value="Unassembled WGS sequence"/>
</dbReference>
<dbReference type="InterPro" id="IPR033177">
    <property type="entry name" value="PSD-B"/>
</dbReference>
<keyword evidence="8" id="KW-0594">Phospholipid biosynthesis</keyword>
<dbReference type="PANTHER" id="PTHR10067:SF6">
    <property type="entry name" value="PHOSPHATIDYLSERINE DECARBOXYLASE PROENZYME, MITOCHONDRIAL"/>
    <property type="match status" value="1"/>
</dbReference>
<dbReference type="PANTHER" id="PTHR10067">
    <property type="entry name" value="PHOSPHATIDYLSERINE DECARBOXYLASE"/>
    <property type="match status" value="1"/>
</dbReference>
<evidence type="ECO:0000256" key="6">
    <source>
        <dbReference type="ARBA" id="ARBA00023098"/>
    </source>
</evidence>
<keyword evidence="7" id="KW-0865">Zymogen</keyword>
<dbReference type="InterPro" id="IPR003817">
    <property type="entry name" value="PS_Dcarbxylase"/>
</dbReference>
<keyword evidence="4" id="KW-0444">Lipid biosynthesis</keyword>
<evidence type="ECO:0000256" key="14">
    <source>
        <dbReference type="SAM" id="Phobius"/>
    </source>
</evidence>
<evidence type="ECO:0000256" key="8">
    <source>
        <dbReference type="ARBA" id="ARBA00023209"/>
    </source>
</evidence>
<feature type="transmembrane region" description="Helical" evidence="14">
    <location>
        <begin position="198"/>
        <end position="221"/>
    </location>
</feature>
<evidence type="ECO:0000256" key="12">
    <source>
        <dbReference type="ARBA" id="ARBA00024326"/>
    </source>
</evidence>
<comment type="caution">
    <text evidence="15">The sequence shown here is derived from an EMBL/GenBank/DDBJ whole genome shotgun (WGS) entry which is preliminary data.</text>
</comment>
<evidence type="ECO:0000313" key="16">
    <source>
        <dbReference type="Proteomes" id="UP000197783"/>
    </source>
</evidence>
<keyword evidence="10" id="KW-1208">Phospholipid metabolism</keyword>
<protein>
    <recommendedName>
        <fullName evidence="3">phosphatidylserine decarboxylase</fullName>
        <ecNumber evidence="3">4.1.1.65</ecNumber>
    </recommendedName>
</protein>
<comment type="pathway">
    <text evidence="2">Lipid metabolism.</text>
</comment>
<gene>
    <name evidence="15" type="primary">psd_3</name>
    <name evidence="15" type="ORF">SPMU_27240</name>
</gene>
<keyword evidence="11" id="KW-0670">Pyruvate</keyword>
<dbReference type="EC" id="4.1.1.65" evidence="3"/>
<sequence>MTLRAGLMRLLLQEDLNFLITNRLPRRWATKAVGRIARIEHPVIARPTITLWRLFSGADLSDSTTTQFRSLRDAFTRALRPGARPFDPDWSVIASPCDAIVGAQGRVEGGRAYQVKGFSYRLDELVPDPALAQRYANGWFVTLRLTAGMYHRFHAPADLTVEAVTYLSGDCWNVNPIALKRVERLFCRNERAVIETRMAGGMPMLLVPVAAILVAGIRLTFLDTGALLRCQGPGRHACRAPLQRGEEMGWFEHGSTILVFLPPNAALAELIEGRPIRAGEPLAHINGEPGGSRTVGLGGEPDRTAHALS</sequence>
<dbReference type="GO" id="GO:0006646">
    <property type="term" value="P:phosphatidylethanolamine biosynthetic process"/>
    <property type="evidence" value="ECO:0007669"/>
    <property type="project" value="UniProtKB-UniPathway"/>
</dbReference>
<evidence type="ECO:0000256" key="10">
    <source>
        <dbReference type="ARBA" id="ARBA00023264"/>
    </source>
</evidence>
<keyword evidence="14" id="KW-1133">Transmembrane helix</keyword>
<keyword evidence="16" id="KW-1185">Reference proteome</keyword>
<dbReference type="NCBIfam" id="TIGR00163">
    <property type="entry name" value="PS_decarb"/>
    <property type="match status" value="1"/>
</dbReference>
<keyword evidence="14" id="KW-0472">Membrane</keyword>
<dbReference type="GO" id="GO:0004609">
    <property type="term" value="F:phosphatidylserine decarboxylase activity"/>
    <property type="evidence" value="ECO:0007669"/>
    <property type="project" value="UniProtKB-EC"/>
</dbReference>
<evidence type="ECO:0000256" key="1">
    <source>
        <dbReference type="ARBA" id="ARBA00001928"/>
    </source>
</evidence>
<keyword evidence="14" id="KW-0812">Transmembrane</keyword>
<organism evidence="15 16">
    <name type="scientific">Sphingomonas mucosissima</name>
    <dbReference type="NCBI Taxonomy" id="370959"/>
    <lineage>
        <taxon>Bacteria</taxon>
        <taxon>Pseudomonadati</taxon>
        <taxon>Pseudomonadota</taxon>
        <taxon>Alphaproteobacteria</taxon>
        <taxon>Sphingomonadales</taxon>
        <taxon>Sphingomonadaceae</taxon>
        <taxon>Sphingomonas</taxon>
    </lineage>
</organism>
<evidence type="ECO:0000256" key="4">
    <source>
        <dbReference type="ARBA" id="ARBA00022516"/>
    </source>
</evidence>
<feature type="region of interest" description="Disordered" evidence="13">
    <location>
        <begin position="282"/>
        <end position="309"/>
    </location>
</feature>
<keyword evidence="9 15" id="KW-0456">Lyase</keyword>
<keyword evidence="5" id="KW-0210">Decarboxylase</keyword>
<name>A0A245ZFE1_9SPHN</name>
<evidence type="ECO:0000256" key="9">
    <source>
        <dbReference type="ARBA" id="ARBA00023239"/>
    </source>
</evidence>
<keyword evidence="6" id="KW-0443">Lipid metabolism</keyword>
<evidence type="ECO:0000313" key="15">
    <source>
        <dbReference type="EMBL" id="OWK28464.1"/>
    </source>
</evidence>
<dbReference type="UniPathway" id="UPA00558"/>
<evidence type="ECO:0000256" key="5">
    <source>
        <dbReference type="ARBA" id="ARBA00022793"/>
    </source>
</evidence>
<accession>A0A245ZFE1</accession>